<organism evidence="1 2">
    <name type="scientific">Pseudolycoriella hygida</name>
    <dbReference type="NCBI Taxonomy" id="35572"/>
    <lineage>
        <taxon>Eukaryota</taxon>
        <taxon>Metazoa</taxon>
        <taxon>Ecdysozoa</taxon>
        <taxon>Arthropoda</taxon>
        <taxon>Hexapoda</taxon>
        <taxon>Insecta</taxon>
        <taxon>Pterygota</taxon>
        <taxon>Neoptera</taxon>
        <taxon>Endopterygota</taxon>
        <taxon>Diptera</taxon>
        <taxon>Nematocera</taxon>
        <taxon>Sciaroidea</taxon>
        <taxon>Sciaridae</taxon>
        <taxon>Pseudolycoriella</taxon>
    </lineage>
</organism>
<dbReference type="EMBL" id="WJQU01000004">
    <property type="protein sequence ID" value="KAJ6634773.1"/>
    <property type="molecule type" value="Genomic_DNA"/>
</dbReference>
<protein>
    <submittedName>
        <fullName evidence="1">Uncharacterized protein</fullName>
    </submittedName>
</protein>
<proteinExistence type="predicted"/>
<gene>
    <name evidence="1" type="ORF">Bhyg_13352</name>
</gene>
<reference evidence="1" key="1">
    <citation type="submission" date="2022-07" db="EMBL/GenBank/DDBJ databases">
        <authorList>
            <person name="Trinca V."/>
            <person name="Uliana J.V.C."/>
            <person name="Torres T.T."/>
            <person name="Ward R.J."/>
            <person name="Monesi N."/>
        </authorList>
    </citation>
    <scope>NUCLEOTIDE SEQUENCE</scope>
    <source>
        <strain evidence="1">HSMRA1968</strain>
        <tissue evidence="1">Whole embryos</tissue>
    </source>
</reference>
<evidence type="ECO:0000313" key="1">
    <source>
        <dbReference type="EMBL" id="KAJ6634773.1"/>
    </source>
</evidence>
<evidence type="ECO:0000313" key="2">
    <source>
        <dbReference type="Proteomes" id="UP001151699"/>
    </source>
</evidence>
<comment type="caution">
    <text evidence="1">The sequence shown here is derived from an EMBL/GenBank/DDBJ whole genome shotgun (WGS) entry which is preliminary data.</text>
</comment>
<name>A0A9Q0MMN8_9DIPT</name>
<dbReference type="OrthoDB" id="8195288at2759"/>
<dbReference type="AlphaFoldDB" id="A0A9Q0MMN8"/>
<dbReference type="Proteomes" id="UP001151699">
    <property type="component" value="Chromosome C"/>
</dbReference>
<accession>A0A9Q0MMN8</accession>
<keyword evidence="2" id="KW-1185">Reference proteome</keyword>
<sequence length="94" mass="10279">MRPESVKMTQKDISENEIRYISPATTSQSIASPLIHKQQGVGLSQKLKEFATSTGLMTSKTKTPLKPVIKSRGSPAPEYPKKVTFSAFATVQVL</sequence>